<dbReference type="InterPro" id="IPR000845">
    <property type="entry name" value="Nucleoside_phosphorylase_d"/>
</dbReference>
<proteinExistence type="inferred from homology"/>
<dbReference type="GO" id="GO:0004731">
    <property type="term" value="F:purine-nucleoside phosphorylase activity"/>
    <property type="evidence" value="ECO:0007669"/>
    <property type="project" value="UniProtKB-EC"/>
</dbReference>
<accession>A0A1M6LR85</accession>
<evidence type="ECO:0000313" key="8">
    <source>
        <dbReference type="Proteomes" id="UP000184474"/>
    </source>
</evidence>
<reference evidence="8" key="1">
    <citation type="submission" date="2016-11" db="EMBL/GenBank/DDBJ databases">
        <authorList>
            <person name="Varghese N."/>
            <person name="Submissions S."/>
        </authorList>
    </citation>
    <scope>NUCLEOTIDE SEQUENCE [LARGE SCALE GENOMIC DNA]</scope>
    <source>
        <strain evidence="8">DSM 26134</strain>
    </source>
</reference>
<dbReference type="Proteomes" id="UP000184474">
    <property type="component" value="Unassembled WGS sequence"/>
</dbReference>
<dbReference type="GO" id="GO:0005737">
    <property type="term" value="C:cytoplasm"/>
    <property type="evidence" value="ECO:0007669"/>
    <property type="project" value="TreeGrafter"/>
</dbReference>
<dbReference type="PANTHER" id="PTHR11904">
    <property type="entry name" value="METHYLTHIOADENOSINE/PURINE NUCLEOSIDE PHOSPHORYLASE"/>
    <property type="match status" value="1"/>
</dbReference>
<dbReference type="AlphaFoldDB" id="A0A1M6LR85"/>
<evidence type="ECO:0000256" key="5">
    <source>
        <dbReference type="PIRNR" id="PIRNR000477"/>
    </source>
</evidence>
<dbReference type="InterPro" id="IPR035994">
    <property type="entry name" value="Nucleoside_phosphorylase_sf"/>
</dbReference>
<evidence type="ECO:0000313" key="7">
    <source>
        <dbReference type="EMBL" id="SHJ73734.1"/>
    </source>
</evidence>
<name>A0A1M6LR85_REIAG</name>
<evidence type="ECO:0000256" key="4">
    <source>
        <dbReference type="ARBA" id="ARBA00022679"/>
    </source>
</evidence>
<feature type="domain" description="Nucleoside phosphorylase" evidence="6">
    <location>
        <begin position="24"/>
        <end position="270"/>
    </location>
</feature>
<evidence type="ECO:0000256" key="3">
    <source>
        <dbReference type="ARBA" id="ARBA00022676"/>
    </source>
</evidence>
<dbReference type="NCBIfam" id="TIGR01697">
    <property type="entry name" value="PNPH-PUNA-XAPA"/>
    <property type="match status" value="1"/>
</dbReference>
<sequence length="272" mass="30185">MTAYEQIKEATAYIQSKVDWTPSYGIILGTGLGALVDDIEIVGELNYEDIPHFPISTVEFHTGKLIFGRLGGKQVVVMKGRFHYYEGYTMQQVSFPVRVMKLLGIQKLFISNAAGALNPDYGKSHLMILEDHINLQTENPLVGKNIDALGDRFPDMSEPYDQLLIGRALEIAARLDTKVHRGVYVGVNGPNLETRAEYKFLRIIGADAVGMSTVPETIVARQMNIPVFAVSVMTDLCYPGHIEKVKIQDIIAAAMKAEPAMTQLIRELIESD</sequence>
<dbReference type="EMBL" id="FRAA01000001">
    <property type="protein sequence ID" value="SHJ73734.1"/>
    <property type="molecule type" value="Genomic_DNA"/>
</dbReference>
<evidence type="ECO:0000259" key="6">
    <source>
        <dbReference type="Pfam" id="PF01048"/>
    </source>
</evidence>
<dbReference type="NCBIfam" id="NF006054">
    <property type="entry name" value="PRK08202.1"/>
    <property type="match status" value="1"/>
</dbReference>
<dbReference type="GO" id="GO:0009116">
    <property type="term" value="P:nucleoside metabolic process"/>
    <property type="evidence" value="ECO:0007669"/>
    <property type="project" value="InterPro"/>
</dbReference>
<dbReference type="InterPro" id="IPR011268">
    <property type="entry name" value="Purine_phosphorylase"/>
</dbReference>
<evidence type="ECO:0000256" key="1">
    <source>
        <dbReference type="ARBA" id="ARBA00005058"/>
    </source>
</evidence>
<dbReference type="UniPathway" id="UPA00606"/>
<evidence type="ECO:0000256" key="2">
    <source>
        <dbReference type="ARBA" id="ARBA00006751"/>
    </source>
</evidence>
<dbReference type="CDD" id="cd09009">
    <property type="entry name" value="PNP-EcPNPII_like"/>
    <property type="match status" value="1"/>
</dbReference>
<comment type="function">
    <text evidence="5">The purine nucleoside phosphorylases catalyze the phosphorolytic breakdown of the N-glycosidic bond in the beta-(deoxy)ribonucleoside molecules, with the formation of the corresponding free purine bases and pentose-1-phosphate.</text>
</comment>
<organism evidence="7 8">
    <name type="scientific">Reichenbachiella agariperforans</name>
    <dbReference type="NCBI Taxonomy" id="156994"/>
    <lineage>
        <taxon>Bacteria</taxon>
        <taxon>Pseudomonadati</taxon>
        <taxon>Bacteroidota</taxon>
        <taxon>Cytophagia</taxon>
        <taxon>Cytophagales</taxon>
        <taxon>Reichenbachiellaceae</taxon>
        <taxon>Reichenbachiella</taxon>
    </lineage>
</organism>
<comment type="similarity">
    <text evidence="2 5">Belongs to the PNP/MTAP phosphorylase family.</text>
</comment>
<dbReference type="EC" id="2.4.2.1" evidence="5"/>
<protein>
    <recommendedName>
        <fullName evidence="5">Purine nucleoside phosphorylase</fullName>
        <ecNumber evidence="5">2.4.2.1</ecNumber>
    </recommendedName>
    <alternativeName>
        <fullName evidence="5">Inosine-guanosine phosphorylase</fullName>
    </alternativeName>
</protein>
<dbReference type="Gene3D" id="3.40.50.1580">
    <property type="entry name" value="Nucleoside phosphorylase domain"/>
    <property type="match status" value="1"/>
</dbReference>
<dbReference type="NCBIfam" id="TIGR01700">
    <property type="entry name" value="PNPH"/>
    <property type="match status" value="1"/>
</dbReference>
<dbReference type="SUPFAM" id="SSF53167">
    <property type="entry name" value="Purine and uridine phosphorylases"/>
    <property type="match status" value="1"/>
</dbReference>
<dbReference type="Pfam" id="PF01048">
    <property type="entry name" value="PNP_UDP_1"/>
    <property type="match status" value="1"/>
</dbReference>
<dbReference type="STRING" id="156994.SAMN04488028_1011067"/>
<dbReference type="PIRSF" id="PIRSF000477">
    <property type="entry name" value="PurNPase"/>
    <property type="match status" value="1"/>
</dbReference>
<comment type="pathway">
    <text evidence="1 5">Purine metabolism; purine nucleoside salvage.</text>
</comment>
<keyword evidence="4 5" id="KW-0808">Transferase</keyword>
<keyword evidence="3 5" id="KW-0328">Glycosyltransferase</keyword>
<dbReference type="InterPro" id="IPR011270">
    <property type="entry name" value="Pur_Nuc_Pase_Ino/Guo-sp"/>
</dbReference>
<dbReference type="PANTHER" id="PTHR11904:SF9">
    <property type="entry name" value="PURINE NUCLEOSIDE PHOSPHORYLASE-RELATED"/>
    <property type="match status" value="1"/>
</dbReference>
<dbReference type="RefSeq" id="WP_073120056.1">
    <property type="nucleotide sequence ID" value="NZ_FRAA01000001.1"/>
</dbReference>
<keyword evidence="8" id="KW-1185">Reference proteome</keyword>
<gene>
    <name evidence="7" type="ORF">SAMN04488028_1011067</name>
</gene>